<name>A0A7C2ZVI3_9CREN</name>
<evidence type="ECO:0000313" key="12">
    <source>
        <dbReference type="EMBL" id="HEW53325.1"/>
    </source>
</evidence>
<organism evidence="12">
    <name type="scientific">Ignisphaera aggregans</name>
    <dbReference type="NCBI Taxonomy" id="334771"/>
    <lineage>
        <taxon>Archaea</taxon>
        <taxon>Thermoproteota</taxon>
        <taxon>Thermoprotei</taxon>
        <taxon>Desulfurococcales</taxon>
        <taxon>Desulfurococcaceae</taxon>
        <taxon>Ignisphaera</taxon>
    </lineage>
</organism>
<feature type="domain" description="Topo IA-type catalytic" evidence="11">
    <location>
        <begin position="160"/>
        <end position="582"/>
    </location>
</feature>
<comment type="caution">
    <text evidence="12">The sequence shown here is derived from an EMBL/GenBank/DDBJ whole genome shotgun (WGS) entry which is preliminary data.</text>
</comment>
<dbReference type="InterPro" id="IPR023406">
    <property type="entry name" value="Topo_IA_AS"/>
</dbReference>
<keyword evidence="7" id="KW-0238">DNA-binding</keyword>
<keyword evidence="5" id="KW-0862">Zinc</keyword>
<evidence type="ECO:0000256" key="6">
    <source>
        <dbReference type="ARBA" id="ARBA00023029"/>
    </source>
</evidence>
<dbReference type="Gene3D" id="1.10.290.10">
    <property type="entry name" value="Topoisomerase I, domain 4"/>
    <property type="match status" value="1"/>
</dbReference>
<comment type="similarity">
    <text evidence="2">Belongs to the type IA topoisomerase family.</text>
</comment>
<keyword evidence="4" id="KW-0479">Metal-binding</keyword>
<dbReference type="GO" id="GO:0006265">
    <property type="term" value="P:DNA topological change"/>
    <property type="evidence" value="ECO:0007669"/>
    <property type="project" value="InterPro"/>
</dbReference>
<dbReference type="AlphaFoldDB" id="A0A7C2ZVI3"/>
<dbReference type="CDD" id="cd00186">
    <property type="entry name" value="TOP1Ac"/>
    <property type="match status" value="1"/>
</dbReference>
<dbReference type="EC" id="5.6.2.1" evidence="3"/>
<protein>
    <recommendedName>
        <fullName evidence="3">DNA topoisomerase</fullName>
        <ecNumber evidence="3">5.6.2.1</ecNumber>
    </recommendedName>
</protein>
<sequence>MVITPRGLPSSYILVIAEKPRAAEKIAKALGVATKYYINKVPVWVVRRGNENYVIASAVGHMYSLHTFDRGYPVFNYEWVPRHCVERGASHVKRFLDVLSALSRKAKLYISACDYDIEGSVICYMLIRNYGDEKRSLRAKFSSLVRQELIKAFENLSGLDYEMIEAGLCRHVLDWLWGINISRALMDVYKHAFKMFRVLSAGRVQTPTLAHAVDVVLQRRLYIPKPVAYPQITVIIGGRPYRLEYIDEPFTSAVEAKNFLEHVKRNPYAYVEQVTTSVSEYPPPYPFNLPDLQAEAYRILKLSPYRTQSLAEDLYLETLISYPRTNSQKLPMGLNNRQIVEKLSLNPLYKPLVNQLLSETGGVLRPHNGPKDDPAHPAIHPTGETSSRKLSPMHWKLYDLIVRRYMATFARAMKVQYVNVVITVHGKKFALKGARILDRGWSKYYPYINIEDKYVPLNLVSKGLLLRIDSAKILLRYTKPPQQPTRLSLLKWMEEVEIGTEATRAEIIETLFRRGYIYTRSRYVEVSDLAIALINMLKSYVSELVSVDLTRDFEKMLKEIIMRKTNCKMIEDKARGVIDFYIKRIKDNKSVLAQELFKYVELRGGSDHGKKCAICSRLAHKDGLCLFHYEALNKVKESYKDWQRFNYTWTEYLEKLLKLGSAGAYIKEVCRFLLRDFSGSEG</sequence>
<dbReference type="EMBL" id="DSGT01000010">
    <property type="protein sequence ID" value="HEW53325.1"/>
    <property type="molecule type" value="Genomic_DNA"/>
</dbReference>
<dbReference type="PANTHER" id="PTHR11390">
    <property type="entry name" value="PROKARYOTIC DNA TOPOISOMERASE"/>
    <property type="match status" value="1"/>
</dbReference>
<evidence type="ECO:0000256" key="8">
    <source>
        <dbReference type="ARBA" id="ARBA00023235"/>
    </source>
</evidence>
<dbReference type="Pfam" id="PF01131">
    <property type="entry name" value="Topoisom_bac"/>
    <property type="match status" value="1"/>
</dbReference>
<dbReference type="InterPro" id="IPR013826">
    <property type="entry name" value="Topo_IA_cen_sub3"/>
</dbReference>
<dbReference type="InterPro" id="IPR003601">
    <property type="entry name" value="Topo_IA_2"/>
</dbReference>
<dbReference type="PROSITE" id="PS50880">
    <property type="entry name" value="TOPRIM"/>
    <property type="match status" value="1"/>
</dbReference>
<evidence type="ECO:0000256" key="1">
    <source>
        <dbReference type="ARBA" id="ARBA00000213"/>
    </source>
</evidence>
<dbReference type="InterPro" id="IPR013497">
    <property type="entry name" value="Topo_IA_cen"/>
</dbReference>
<dbReference type="PRINTS" id="PR00417">
    <property type="entry name" value="PRTPISMRASEI"/>
</dbReference>
<dbReference type="GO" id="GO:0003917">
    <property type="term" value="F:DNA topoisomerase type I (single strand cut, ATP-independent) activity"/>
    <property type="evidence" value="ECO:0007669"/>
    <property type="project" value="UniProtKB-EC"/>
</dbReference>
<dbReference type="GO" id="GO:0006310">
    <property type="term" value="P:DNA recombination"/>
    <property type="evidence" value="ECO:0007669"/>
    <property type="project" value="TreeGrafter"/>
</dbReference>
<dbReference type="SMART" id="SM00493">
    <property type="entry name" value="TOPRIM"/>
    <property type="match status" value="1"/>
</dbReference>
<dbReference type="GO" id="GO:0006281">
    <property type="term" value="P:DNA repair"/>
    <property type="evidence" value="ECO:0007669"/>
    <property type="project" value="TreeGrafter"/>
</dbReference>
<feature type="region of interest" description="Disordered" evidence="9">
    <location>
        <begin position="366"/>
        <end position="388"/>
    </location>
</feature>
<evidence type="ECO:0000256" key="5">
    <source>
        <dbReference type="ARBA" id="ARBA00022833"/>
    </source>
</evidence>
<evidence type="ECO:0000259" key="10">
    <source>
        <dbReference type="PROSITE" id="PS50880"/>
    </source>
</evidence>
<dbReference type="SMART" id="SM00436">
    <property type="entry name" value="TOP1Bc"/>
    <property type="match status" value="1"/>
</dbReference>
<keyword evidence="8 12" id="KW-0413">Isomerase</keyword>
<proteinExistence type="inferred from homology"/>
<dbReference type="InterPro" id="IPR005739">
    <property type="entry name" value="TopoI_arch"/>
</dbReference>
<dbReference type="PROSITE" id="PS52039">
    <property type="entry name" value="TOPO_IA_2"/>
    <property type="match status" value="1"/>
</dbReference>
<comment type="catalytic activity">
    <reaction evidence="1">
        <text>ATP-independent breakage of single-stranded DNA, followed by passage and rejoining.</text>
        <dbReference type="EC" id="5.6.2.1"/>
    </reaction>
</comment>
<dbReference type="Gene3D" id="3.40.50.140">
    <property type="match status" value="1"/>
</dbReference>
<evidence type="ECO:0000256" key="3">
    <source>
        <dbReference type="ARBA" id="ARBA00012891"/>
    </source>
</evidence>
<dbReference type="Gene3D" id="2.70.20.10">
    <property type="entry name" value="Topoisomerase I, domain 3"/>
    <property type="match status" value="1"/>
</dbReference>
<gene>
    <name evidence="12" type="ORF">ENO77_04080</name>
</gene>
<evidence type="ECO:0000256" key="4">
    <source>
        <dbReference type="ARBA" id="ARBA00022723"/>
    </source>
</evidence>
<feature type="domain" description="Toprim" evidence="10">
    <location>
        <begin position="12"/>
        <end position="142"/>
    </location>
</feature>
<evidence type="ECO:0000256" key="9">
    <source>
        <dbReference type="SAM" id="MobiDB-lite"/>
    </source>
</evidence>
<dbReference type="GO" id="GO:0046872">
    <property type="term" value="F:metal ion binding"/>
    <property type="evidence" value="ECO:0007669"/>
    <property type="project" value="UniProtKB-KW"/>
</dbReference>
<keyword evidence="6" id="KW-0799">Topoisomerase</keyword>
<dbReference type="Gene3D" id="1.10.460.10">
    <property type="entry name" value="Topoisomerase I, domain 2"/>
    <property type="match status" value="1"/>
</dbReference>
<evidence type="ECO:0000259" key="11">
    <source>
        <dbReference type="PROSITE" id="PS52039"/>
    </source>
</evidence>
<dbReference type="PROSITE" id="PS00396">
    <property type="entry name" value="TOPO_IA_1"/>
    <property type="match status" value="1"/>
</dbReference>
<dbReference type="InterPro" id="IPR003602">
    <property type="entry name" value="Topo_IA_DNA-bd_dom"/>
</dbReference>
<dbReference type="GO" id="GO:0003677">
    <property type="term" value="F:DNA binding"/>
    <property type="evidence" value="ECO:0007669"/>
    <property type="project" value="UniProtKB-KW"/>
</dbReference>
<dbReference type="InterPro" id="IPR013824">
    <property type="entry name" value="Topo_IA_cen_sub1"/>
</dbReference>
<dbReference type="InterPro" id="IPR013825">
    <property type="entry name" value="Topo_IA_cen_sub2"/>
</dbReference>
<dbReference type="NCBIfam" id="NF004438">
    <property type="entry name" value="PRK05776.1"/>
    <property type="match status" value="1"/>
</dbReference>
<reference evidence="12" key="1">
    <citation type="journal article" date="2020" name="mSystems">
        <title>Genome- and Community-Level Interaction Insights into Carbon Utilization and Element Cycling Functions of Hydrothermarchaeota in Hydrothermal Sediment.</title>
        <authorList>
            <person name="Zhou Z."/>
            <person name="Liu Y."/>
            <person name="Xu W."/>
            <person name="Pan J."/>
            <person name="Luo Z.H."/>
            <person name="Li M."/>
        </authorList>
    </citation>
    <scope>NUCLEOTIDE SEQUENCE [LARGE SCALE GENOMIC DNA]</scope>
    <source>
        <strain evidence="12">SpSt-16</strain>
    </source>
</reference>
<dbReference type="PANTHER" id="PTHR11390:SF26">
    <property type="entry name" value="DNA TOPOISOMERASE 1"/>
    <property type="match status" value="1"/>
</dbReference>
<dbReference type="InterPro" id="IPR006171">
    <property type="entry name" value="TOPRIM_dom"/>
</dbReference>
<dbReference type="Pfam" id="PF01751">
    <property type="entry name" value="Toprim"/>
    <property type="match status" value="1"/>
</dbReference>
<dbReference type="InterPro" id="IPR000380">
    <property type="entry name" value="Topo_IA"/>
</dbReference>
<evidence type="ECO:0000256" key="7">
    <source>
        <dbReference type="ARBA" id="ARBA00023125"/>
    </source>
</evidence>
<dbReference type="InterPro" id="IPR023405">
    <property type="entry name" value="Topo_IA_core_domain"/>
</dbReference>
<dbReference type="SUPFAM" id="SSF56712">
    <property type="entry name" value="Prokaryotic type I DNA topoisomerase"/>
    <property type="match status" value="1"/>
</dbReference>
<dbReference type="NCBIfam" id="TIGR01057">
    <property type="entry name" value="topA_arch"/>
    <property type="match status" value="1"/>
</dbReference>
<accession>A0A7C2ZVI3</accession>
<dbReference type="SMART" id="SM00437">
    <property type="entry name" value="TOP1Ac"/>
    <property type="match status" value="1"/>
</dbReference>
<evidence type="ECO:0000256" key="2">
    <source>
        <dbReference type="ARBA" id="ARBA00009446"/>
    </source>
</evidence>